<reference evidence="2" key="1">
    <citation type="submission" date="2015-12" db="EMBL/GenBank/DDBJ databases">
        <title>De novo transcriptome assembly of four potential Pierce s Disease insect vectors from Arizona vineyards.</title>
        <authorList>
            <person name="Tassone E.E."/>
        </authorList>
    </citation>
    <scope>NUCLEOTIDE SEQUENCE</scope>
</reference>
<feature type="non-terminal residue" evidence="2">
    <location>
        <position position="144"/>
    </location>
</feature>
<dbReference type="EMBL" id="GEDC01021882">
    <property type="protein sequence ID" value="JAS15416.1"/>
    <property type="molecule type" value="Transcribed_RNA"/>
</dbReference>
<name>A0A1B6CPL3_9HEMI</name>
<gene>
    <name evidence="2" type="ORF">g.5696</name>
</gene>
<keyword evidence="1" id="KW-0732">Signal</keyword>
<dbReference type="AlphaFoldDB" id="A0A1B6CPL3"/>
<sequence length="144" mass="17254">MLLSLFFVTLSVSFLYANQTLTNIEPNNVLHSLLEEYLSVSMQEYYFLKRERYIFLRHKKTPTDVNAYAGLLFFDKRVLMMAKKYLEVKNSTKVIDQTKFMILINLIAKQHVYQKNWSRRKSHSKQCREMKTLLIESAKLRLMF</sequence>
<organism evidence="2">
    <name type="scientific">Clastoptera arizonana</name>
    <name type="common">Arizona spittle bug</name>
    <dbReference type="NCBI Taxonomy" id="38151"/>
    <lineage>
        <taxon>Eukaryota</taxon>
        <taxon>Metazoa</taxon>
        <taxon>Ecdysozoa</taxon>
        <taxon>Arthropoda</taxon>
        <taxon>Hexapoda</taxon>
        <taxon>Insecta</taxon>
        <taxon>Pterygota</taxon>
        <taxon>Neoptera</taxon>
        <taxon>Paraneoptera</taxon>
        <taxon>Hemiptera</taxon>
        <taxon>Auchenorrhyncha</taxon>
        <taxon>Cercopoidea</taxon>
        <taxon>Clastopteridae</taxon>
        <taxon>Clastoptera</taxon>
    </lineage>
</organism>
<protein>
    <submittedName>
        <fullName evidence="2">Uncharacterized protein</fullName>
    </submittedName>
</protein>
<feature type="signal peptide" evidence="1">
    <location>
        <begin position="1"/>
        <end position="17"/>
    </location>
</feature>
<evidence type="ECO:0000313" key="2">
    <source>
        <dbReference type="EMBL" id="JAS15416.1"/>
    </source>
</evidence>
<evidence type="ECO:0000256" key="1">
    <source>
        <dbReference type="SAM" id="SignalP"/>
    </source>
</evidence>
<feature type="chain" id="PRO_5008580667" evidence="1">
    <location>
        <begin position="18"/>
        <end position="144"/>
    </location>
</feature>
<accession>A0A1B6CPL3</accession>
<proteinExistence type="predicted"/>